<name>A0A0B7GU75_TREPH</name>
<evidence type="ECO:0000313" key="2">
    <source>
        <dbReference type="EMBL" id="CEM62234.1"/>
    </source>
</evidence>
<evidence type="ECO:0000256" key="1">
    <source>
        <dbReference type="SAM" id="MobiDB-lite"/>
    </source>
</evidence>
<dbReference type="EMBL" id="CDNC01000023">
    <property type="protein sequence ID" value="CEM62234.1"/>
    <property type="molecule type" value="Genomic_DNA"/>
</dbReference>
<dbReference type="Proteomes" id="UP000042527">
    <property type="component" value="Unassembled WGS sequence"/>
</dbReference>
<organism evidence="2 3">
    <name type="scientific">Treponema phagedenis</name>
    <dbReference type="NCBI Taxonomy" id="162"/>
    <lineage>
        <taxon>Bacteria</taxon>
        <taxon>Pseudomonadati</taxon>
        <taxon>Spirochaetota</taxon>
        <taxon>Spirochaetia</taxon>
        <taxon>Spirochaetales</taxon>
        <taxon>Treponemataceae</taxon>
        <taxon>Treponema</taxon>
    </lineage>
</organism>
<protein>
    <submittedName>
        <fullName evidence="2">Uncharacterized protein</fullName>
    </submittedName>
</protein>
<dbReference type="AlphaFoldDB" id="A0A0B7GU75"/>
<feature type="region of interest" description="Disordered" evidence="1">
    <location>
        <begin position="1"/>
        <end position="28"/>
    </location>
</feature>
<proteinExistence type="predicted"/>
<sequence>MPELEPEQAVAPINETGKGKEKMKKHKRNGLLIRKEYEAEVKYKRRITKN</sequence>
<dbReference type="RefSeq" id="WP_156144684.1">
    <property type="nucleotide sequence ID" value="NZ_CDNC01000023.1"/>
</dbReference>
<accession>A0A0B7GU75</accession>
<reference evidence="3" key="1">
    <citation type="submission" date="2015-01" db="EMBL/GenBank/DDBJ databases">
        <authorList>
            <person name="Manzoor Shahid"/>
            <person name="Zubair Saima"/>
        </authorList>
    </citation>
    <scope>NUCLEOTIDE SEQUENCE [LARGE SCALE GENOMIC DNA]</scope>
    <source>
        <strain evidence="3">V1</strain>
    </source>
</reference>
<gene>
    <name evidence="2" type="ORF">TPHV1_30129</name>
</gene>
<keyword evidence="3" id="KW-1185">Reference proteome</keyword>
<evidence type="ECO:0000313" key="3">
    <source>
        <dbReference type="Proteomes" id="UP000042527"/>
    </source>
</evidence>